<proteinExistence type="inferred from homology"/>
<dbReference type="GO" id="GO:0050321">
    <property type="term" value="F:tau-protein kinase activity"/>
    <property type="evidence" value="ECO:0007669"/>
    <property type="project" value="TreeGrafter"/>
</dbReference>
<sequence>MHGPFLYVASVSLCSSQGHGGRRMIYLVTRCASGGRYSDHLVAHGRMAEKEARRKFKQIVAAVHFCHCRNIVHRDLKAENLLLDNNLNMKIADFGFSNLFSRGQLLKTWCGSPPYAAPELFEGKEYDGPKVDIWSLGVVLYVLVCGALPFDGSTLQNLRARVLSGKFRIPFFMSTECEYLIRHMLVLDPSKRLTMEQICRHKWVKLGDPDPEFDRLIAECQQLKTERQAEPINDQVLLAMVEMGLDRERTLQSLRTDAYDHYSAIYSLLCDRLKRHKTLHITPPSLPRTMGYPAASMQQAEPGNPVSITVPQVQLINPDNQIVETDGTMTLDSDEGEEPSPEAMARYLSMRRHTVGVADPRTEMAEELQKLVPGFPRLAPQVPFMPLAPNVNFMQNLMPMQNMQHAAQLEYKEQSLLQPPTLQLLNGMGPLGRRASDGGANIQLHAQQLLKKPRGQSPLVSSPHPIQAVTPVDEEGSDGEPDQEAVQRYLANRSKRHTLAMTNPTAEIPPDIQRQLGTQASRQRVWAQHLLAPEQHGRSVYKDCNTLHLPTERFSPVRRFSDGAASIQAFKAHLERMATNHSIKQLQQVRGDLRVSTPLCVSHWISLTVYQECEPLSLCVQECEPLSLCFRSVSPSLCVSGV</sequence>
<dbReference type="GO" id="GO:0000226">
    <property type="term" value="P:microtubule cytoskeleton organization"/>
    <property type="evidence" value="ECO:0007669"/>
    <property type="project" value="TreeGrafter"/>
</dbReference>
<feature type="domain" description="UBA" evidence="16">
    <location>
        <begin position="231"/>
        <end position="271"/>
    </location>
</feature>
<dbReference type="Pfam" id="PF00069">
    <property type="entry name" value="Pkinase"/>
    <property type="match status" value="1"/>
</dbReference>
<dbReference type="PROSITE" id="PS00108">
    <property type="entry name" value="PROTEIN_KINASE_ST"/>
    <property type="match status" value="1"/>
</dbReference>
<evidence type="ECO:0000256" key="3">
    <source>
        <dbReference type="ARBA" id="ARBA00012513"/>
    </source>
</evidence>
<keyword evidence="11" id="KW-0460">Magnesium</keyword>
<feature type="compositionally biased region" description="Acidic residues" evidence="14">
    <location>
        <begin position="472"/>
        <end position="483"/>
    </location>
</feature>
<organism evidence="17 18">
    <name type="scientific">Acipenser oxyrinchus oxyrinchus</name>
    <dbReference type="NCBI Taxonomy" id="40147"/>
    <lineage>
        <taxon>Eukaryota</taxon>
        <taxon>Metazoa</taxon>
        <taxon>Chordata</taxon>
        <taxon>Craniata</taxon>
        <taxon>Vertebrata</taxon>
        <taxon>Euteleostomi</taxon>
        <taxon>Actinopterygii</taxon>
        <taxon>Chondrostei</taxon>
        <taxon>Acipenseriformes</taxon>
        <taxon>Acipenseridae</taxon>
        <taxon>Acipenser</taxon>
    </lineage>
</organism>
<dbReference type="GO" id="GO:0005524">
    <property type="term" value="F:ATP binding"/>
    <property type="evidence" value="ECO:0007669"/>
    <property type="project" value="UniProtKB-KW"/>
</dbReference>
<dbReference type="PROSITE" id="PS50030">
    <property type="entry name" value="UBA"/>
    <property type="match status" value="1"/>
</dbReference>
<evidence type="ECO:0000256" key="1">
    <source>
        <dbReference type="ARBA" id="ARBA00001946"/>
    </source>
</evidence>
<comment type="similarity">
    <text evidence="2">Belongs to the protein kinase superfamily. CAMK Ser/Thr protein kinase family. SNF1 subfamily.</text>
</comment>
<evidence type="ECO:0000313" key="18">
    <source>
        <dbReference type="Proteomes" id="UP001230051"/>
    </source>
</evidence>
<evidence type="ECO:0000256" key="13">
    <source>
        <dbReference type="ARBA" id="ARBA00048679"/>
    </source>
</evidence>
<dbReference type="EMBL" id="JAGXEW010000304">
    <property type="protein sequence ID" value="KAK1141667.1"/>
    <property type="molecule type" value="Genomic_DNA"/>
</dbReference>
<protein>
    <recommendedName>
        <fullName evidence="3">non-specific serine/threonine protein kinase</fullName>
        <ecNumber evidence="3">2.7.11.1</ecNumber>
    </recommendedName>
</protein>
<comment type="catalytic activity">
    <reaction evidence="12">
        <text>L-threonyl-[protein] + ATP = O-phospho-L-threonyl-[protein] + ADP + H(+)</text>
        <dbReference type="Rhea" id="RHEA:46608"/>
        <dbReference type="Rhea" id="RHEA-COMP:11060"/>
        <dbReference type="Rhea" id="RHEA-COMP:11605"/>
        <dbReference type="ChEBI" id="CHEBI:15378"/>
        <dbReference type="ChEBI" id="CHEBI:30013"/>
        <dbReference type="ChEBI" id="CHEBI:30616"/>
        <dbReference type="ChEBI" id="CHEBI:61977"/>
        <dbReference type="ChEBI" id="CHEBI:456216"/>
        <dbReference type="EC" id="2.7.11.1"/>
    </reaction>
</comment>
<evidence type="ECO:0000256" key="2">
    <source>
        <dbReference type="ARBA" id="ARBA00006234"/>
    </source>
</evidence>
<evidence type="ECO:0000256" key="10">
    <source>
        <dbReference type="ARBA" id="ARBA00022840"/>
    </source>
</evidence>
<evidence type="ECO:0000256" key="11">
    <source>
        <dbReference type="ARBA" id="ARBA00022842"/>
    </source>
</evidence>
<keyword evidence="18" id="KW-1185">Reference proteome</keyword>
<evidence type="ECO:0000256" key="12">
    <source>
        <dbReference type="ARBA" id="ARBA00047899"/>
    </source>
</evidence>
<evidence type="ECO:0000256" key="4">
    <source>
        <dbReference type="ARBA" id="ARBA00022527"/>
    </source>
</evidence>
<feature type="region of interest" description="Disordered" evidence="14">
    <location>
        <begin position="451"/>
        <end position="483"/>
    </location>
</feature>
<keyword evidence="10" id="KW-0067">ATP-binding</keyword>
<dbReference type="Proteomes" id="UP001230051">
    <property type="component" value="Unassembled WGS sequence"/>
</dbReference>
<evidence type="ECO:0000256" key="14">
    <source>
        <dbReference type="SAM" id="MobiDB-lite"/>
    </source>
</evidence>
<dbReference type="GO" id="GO:0035556">
    <property type="term" value="P:intracellular signal transduction"/>
    <property type="evidence" value="ECO:0007669"/>
    <property type="project" value="TreeGrafter"/>
</dbReference>
<comment type="caution">
    <text evidence="17">The sequence shown here is derived from an EMBL/GenBank/DDBJ whole genome shotgun (WGS) entry which is preliminary data.</text>
</comment>
<evidence type="ECO:0000313" key="17">
    <source>
        <dbReference type="EMBL" id="KAK1141667.1"/>
    </source>
</evidence>
<evidence type="ECO:0000259" key="15">
    <source>
        <dbReference type="PROSITE" id="PS50011"/>
    </source>
</evidence>
<accession>A0AAD8CE47</accession>
<evidence type="ECO:0000256" key="8">
    <source>
        <dbReference type="ARBA" id="ARBA00022741"/>
    </source>
</evidence>
<dbReference type="SUPFAM" id="SSF56112">
    <property type="entry name" value="Protein kinase-like (PK-like)"/>
    <property type="match status" value="1"/>
</dbReference>
<keyword evidence="4" id="KW-0723">Serine/threonine-protein kinase</keyword>
<evidence type="ECO:0000259" key="16">
    <source>
        <dbReference type="PROSITE" id="PS50030"/>
    </source>
</evidence>
<dbReference type="InterPro" id="IPR011009">
    <property type="entry name" value="Kinase-like_dom_sf"/>
</dbReference>
<gene>
    <name evidence="17" type="primary">Sik3</name>
    <name evidence="17" type="ORF">AOXY_G37095</name>
</gene>
<evidence type="ECO:0000256" key="7">
    <source>
        <dbReference type="ARBA" id="ARBA00022723"/>
    </source>
</evidence>
<dbReference type="InterPro" id="IPR057380">
    <property type="entry name" value="UBA_SIK1/2/3"/>
</dbReference>
<reference evidence="17" key="1">
    <citation type="submission" date="2022-02" db="EMBL/GenBank/DDBJ databases">
        <title>Atlantic sturgeon de novo genome assembly.</title>
        <authorList>
            <person name="Stock M."/>
            <person name="Klopp C."/>
            <person name="Guiguen Y."/>
            <person name="Cabau C."/>
            <person name="Parinello H."/>
            <person name="Santidrian Yebra-Pimentel E."/>
            <person name="Kuhl H."/>
            <person name="Dirks R.P."/>
            <person name="Guessner J."/>
            <person name="Wuertz S."/>
            <person name="Du K."/>
            <person name="Schartl M."/>
        </authorList>
    </citation>
    <scope>NUCLEOTIDE SEQUENCE</scope>
    <source>
        <strain evidence="17">STURGEONOMICS-FGT-2020</strain>
        <tissue evidence="17">Whole blood</tissue>
    </source>
</reference>
<dbReference type="GO" id="GO:0046872">
    <property type="term" value="F:metal ion binding"/>
    <property type="evidence" value="ECO:0007669"/>
    <property type="project" value="UniProtKB-KW"/>
</dbReference>
<dbReference type="PANTHER" id="PTHR24346">
    <property type="entry name" value="MAP/MICROTUBULE AFFINITY-REGULATING KINASE"/>
    <property type="match status" value="1"/>
</dbReference>
<dbReference type="FunFam" id="1.10.510.10:FF:000156">
    <property type="entry name" value="Serine/threonine-protein kinase SIK3 homolog"/>
    <property type="match status" value="1"/>
</dbReference>
<dbReference type="CDD" id="cd14410">
    <property type="entry name" value="UBA_SIK3"/>
    <property type="match status" value="1"/>
</dbReference>
<comment type="catalytic activity">
    <reaction evidence="13">
        <text>L-seryl-[protein] + ATP = O-phospho-L-seryl-[protein] + ADP + H(+)</text>
        <dbReference type="Rhea" id="RHEA:17989"/>
        <dbReference type="Rhea" id="RHEA-COMP:9863"/>
        <dbReference type="Rhea" id="RHEA-COMP:11604"/>
        <dbReference type="ChEBI" id="CHEBI:15378"/>
        <dbReference type="ChEBI" id="CHEBI:29999"/>
        <dbReference type="ChEBI" id="CHEBI:30616"/>
        <dbReference type="ChEBI" id="CHEBI:83421"/>
        <dbReference type="ChEBI" id="CHEBI:456216"/>
        <dbReference type="EC" id="2.7.11.1"/>
    </reaction>
</comment>
<feature type="domain" description="Protein kinase" evidence="15">
    <location>
        <begin position="1"/>
        <end position="204"/>
    </location>
</feature>
<evidence type="ECO:0000256" key="5">
    <source>
        <dbReference type="ARBA" id="ARBA00022553"/>
    </source>
</evidence>
<dbReference type="EC" id="2.7.11.1" evidence="3"/>
<dbReference type="PROSITE" id="PS50011">
    <property type="entry name" value="PROTEIN_KINASE_DOM"/>
    <property type="match status" value="1"/>
</dbReference>
<keyword evidence="7" id="KW-0479">Metal-binding</keyword>
<keyword evidence="5" id="KW-0597">Phosphoprotein</keyword>
<dbReference type="Pfam" id="PF23312">
    <property type="entry name" value="UBA_SIK3"/>
    <property type="match status" value="1"/>
</dbReference>
<dbReference type="InterPro" id="IPR015940">
    <property type="entry name" value="UBA"/>
</dbReference>
<comment type="cofactor">
    <cofactor evidence="1">
        <name>Mg(2+)</name>
        <dbReference type="ChEBI" id="CHEBI:18420"/>
    </cofactor>
</comment>
<keyword evidence="6" id="KW-0808">Transferase</keyword>
<dbReference type="AlphaFoldDB" id="A0AAD8CE47"/>
<dbReference type="SMART" id="SM00220">
    <property type="entry name" value="S_TKc"/>
    <property type="match status" value="1"/>
</dbReference>
<dbReference type="GO" id="GO:0005737">
    <property type="term" value="C:cytoplasm"/>
    <property type="evidence" value="ECO:0007669"/>
    <property type="project" value="TreeGrafter"/>
</dbReference>
<keyword evidence="9 17" id="KW-0418">Kinase</keyword>
<name>A0AAD8CE47_ACIOX</name>
<dbReference type="InterPro" id="IPR000719">
    <property type="entry name" value="Prot_kinase_dom"/>
</dbReference>
<evidence type="ECO:0000256" key="9">
    <source>
        <dbReference type="ARBA" id="ARBA00022777"/>
    </source>
</evidence>
<dbReference type="PANTHER" id="PTHR24346:SF42">
    <property type="entry name" value="SERINE_THREONINE-PROTEIN KINASE SIK3"/>
    <property type="match status" value="1"/>
</dbReference>
<keyword evidence="8" id="KW-0547">Nucleotide-binding</keyword>
<dbReference type="Gene3D" id="1.10.510.10">
    <property type="entry name" value="Transferase(Phosphotransferase) domain 1"/>
    <property type="match status" value="1"/>
</dbReference>
<dbReference type="InterPro" id="IPR008271">
    <property type="entry name" value="Ser/Thr_kinase_AS"/>
</dbReference>
<evidence type="ECO:0000256" key="6">
    <source>
        <dbReference type="ARBA" id="ARBA00022679"/>
    </source>
</evidence>